<accession>A0A2T7NSJ0</accession>
<feature type="compositionally biased region" description="Basic and acidic residues" evidence="1">
    <location>
        <begin position="9"/>
        <end position="25"/>
    </location>
</feature>
<feature type="region of interest" description="Disordered" evidence="1">
    <location>
        <begin position="1"/>
        <end position="36"/>
    </location>
</feature>
<reference evidence="2 3" key="1">
    <citation type="submission" date="2018-04" db="EMBL/GenBank/DDBJ databases">
        <title>The genome of golden apple snail Pomacea canaliculata provides insight into stress tolerance and invasive adaptation.</title>
        <authorList>
            <person name="Liu C."/>
            <person name="Liu B."/>
            <person name="Ren Y."/>
            <person name="Zhang Y."/>
            <person name="Wang H."/>
            <person name="Li S."/>
            <person name="Jiang F."/>
            <person name="Yin L."/>
            <person name="Zhang G."/>
            <person name="Qian W."/>
            <person name="Fan W."/>
        </authorList>
    </citation>
    <scope>NUCLEOTIDE SEQUENCE [LARGE SCALE GENOMIC DNA]</scope>
    <source>
        <strain evidence="2">SZHN2017</strain>
        <tissue evidence="2">Muscle</tissue>
    </source>
</reference>
<dbReference type="Proteomes" id="UP000245119">
    <property type="component" value="Linkage Group LG9"/>
</dbReference>
<proteinExistence type="predicted"/>
<dbReference type="AlphaFoldDB" id="A0A2T7NSJ0"/>
<dbReference type="EMBL" id="PZQS01000009">
    <property type="protein sequence ID" value="PVD24147.1"/>
    <property type="molecule type" value="Genomic_DNA"/>
</dbReference>
<gene>
    <name evidence="2" type="ORF">C0Q70_14617</name>
</gene>
<evidence type="ECO:0000256" key="1">
    <source>
        <dbReference type="SAM" id="MobiDB-lite"/>
    </source>
</evidence>
<keyword evidence="3" id="KW-1185">Reference proteome</keyword>
<protein>
    <submittedName>
        <fullName evidence="2">Uncharacterized protein</fullName>
    </submittedName>
</protein>
<name>A0A2T7NSJ0_POMCA</name>
<evidence type="ECO:0000313" key="3">
    <source>
        <dbReference type="Proteomes" id="UP000245119"/>
    </source>
</evidence>
<evidence type="ECO:0000313" key="2">
    <source>
        <dbReference type="EMBL" id="PVD24147.1"/>
    </source>
</evidence>
<sequence length="83" mass="9182">MRLQPALEDPGRVFRDELDSKDNRTQRMHHVTGTHPVKTGVQMAALSKLVCVHSCKPSHQEVSPGHTNLADKVSSHLATFQVS</sequence>
<comment type="caution">
    <text evidence="2">The sequence shown here is derived from an EMBL/GenBank/DDBJ whole genome shotgun (WGS) entry which is preliminary data.</text>
</comment>
<organism evidence="2 3">
    <name type="scientific">Pomacea canaliculata</name>
    <name type="common">Golden apple snail</name>
    <dbReference type="NCBI Taxonomy" id="400727"/>
    <lineage>
        <taxon>Eukaryota</taxon>
        <taxon>Metazoa</taxon>
        <taxon>Spiralia</taxon>
        <taxon>Lophotrochozoa</taxon>
        <taxon>Mollusca</taxon>
        <taxon>Gastropoda</taxon>
        <taxon>Caenogastropoda</taxon>
        <taxon>Architaenioglossa</taxon>
        <taxon>Ampullarioidea</taxon>
        <taxon>Ampullariidae</taxon>
        <taxon>Pomacea</taxon>
    </lineage>
</organism>